<comment type="caution">
    <text evidence="2">The sequence shown here is derived from an EMBL/GenBank/DDBJ whole genome shotgun (WGS) entry which is preliminary data.</text>
</comment>
<gene>
    <name evidence="2" type="ORF">A8F95_08455</name>
</gene>
<feature type="compositionally biased region" description="Basic and acidic residues" evidence="1">
    <location>
        <begin position="75"/>
        <end position="95"/>
    </location>
</feature>
<evidence type="ECO:0000313" key="3">
    <source>
        <dbReference type="Proteomes" id="UP000092578"/>
    </source>
</evidence>
<dbReference type="Proteomes" id="UP000092578">
    <property type="component" value="Unassembled WGS sequence"/>
</dbReference>
<evidence type="ECO:0000313" key="2">
    <source>
        <dbReference type="EMBL" id="OCA87271.1"/>
    </source>
</evidence>
<keyword evidence="3" id="KW-1185">Reference proteome</keyword>
<sequence length="143" mass="16720">MVYRPTVRYHSTFKKYVDELFQATHLDRNQIVRAALFAAAHSKEFQSILHSNKKKDVPLPRPNWSMNQAVLWREQNPDIKEKEGDVSAYNRRETSTEELVGTSGQRRREDKQTRCQQSIPRQEREVRGRVRTSGGGLTIQLRP</sequence>
<dbReference type="RefSeq" id="WP_065410720.1">
    <property type="nucleotide sequence ID" value="NZ_MAYT01000023.1"/>
</dbReference>
<accession>A0A1B9AU42</accession>
<feature type="region of interest" description="Disordered" evidence="1">
    <location>
        <begin position="75"/>
        <end position="143"/>
    </location>
</feature>
<name>A0A1B9AU42_9BACI</name>
<evidence type="ECO:0000256" key="1">
    <source>
        <dbReference type="SAM" id="MobiDB-lite"/>
    </source>
</evidence>
<proteinExistence type="predicted"/>
<organism evidence="2 3">
    <name type="scientific">Pseudobacillus wudalianchiensis</name>
    <dbReference type="NCBI Taxonomy" id="1743143"/>
    <lineage>
        <taxon>Bacteria</taxon>
        <taxon>Bacillati</taxon>
        <taxon>Bacillota</taxon>
        <taxon>Bacilli</taxon>
        <taxon>Bacillales</taxon>
        <taxon>Bacillaceae</taxon>
        <taxon>Pseudobacillus</taxon>
    </lineage>
</organism>
<dbReference type="EMBL" id="MAYT01000023">
    <property type="protein sequence ID" value="OCA87271.1"/>
    <property type="molecule type" value="Genomic_DNA"/>
</dbReference>
<dbReference type="AlphaFoldDB" id="A0A1B9AU42"/>
<protein>
    <submittedName>
        <fullName evidence="2">Uncharacterized protein</fullName>
    </submittedName>
</protein>
<reference evidence="3" key="1">
    <citation type="submission" date="2016-05" db="EMBL/GenBank/DDBJ databases">
        <authorList>
            <person name="Liu B."/>
            <person name="Wang J."/>
            <person name="Zhu Y."/>
            <person name="Liu G."/>
            <person name="Chen Q."/>
            <person name="Chen Z."/>
            <person name="Lan J."/>
            <person name="Che J."/>
            <person name="Ge C."/>
            <person name="Shi H."/>
            <person name="Pan Z."/>
            <person name="Liu X."/>
        </authorList>
    </citation>
    <scope>NUCLEOTIDE SEQUENCE [LARGE SCALE GENOMIC DNA]</scope>
    <source>
        <strain evidence="3">FJAT-27215</strain>
    </source>
</reference>